<proteinExistence type="predicted"/>
<sequence length="55" mass="6396">MNQSNVSKDTITRIKIDAKKGITEEEWKETVVCLLNRLHIRVTDLEHQEKTNDSS</sequence>
<gene>
    <name evidence="1" type="ORF">LCGC14_2691440</name>
</gene>
<accession>A0A0F9CA63</accession>
<protein>
    <submittedName>
        <fullName evidence="1">Uncharacterized protein</fullName>
    </submittedName>
</protein>
<evidence type="ECO:0000313" key="1">
    <source>
        <dbReference type="EMBL" id="KKK93581.1"/>
    </source>
</evidence>
<dbReference type="EMBL" id="LAZR01047710">
    <property type="protein sequence ID" value="KKK93581.1"/>
    <property type="molecule type" value="Genomic_DNA"/>
</dbReference>
<organism evidence="1">
    <name type="scientific">marine sediment metagenome</name>
    <dbReference type="NCBI Taxonomy" id="412755"/>
    <lineage>
        <taxon>unclassified sequences</taxon>
        <taxon>metagenomes</taxon>
        <taxon>ecological metagenomes</taxon>
    </lineage>
</organism>
<dbReference type="AlphaFoldDB" id="A0A0F9CA63"/>
<reference evidence="1" key="1">
    <citation type="journal article" date="2015" name="Nature">
        <title>Complex archaea that bridge the gap between prokaryotes and eukaryotes.</title>
        <authorList>
            <person name="Spang A."/>
            <person name="Saw J.H."/>
            <person name="Jorgensen S.L."/>
            <person name="Zaremba-Niedzwiedzka K."/>
            <person name="Martijn J."/>
            <person name="Lind A.E."/>
            <person name="van Eijk R."/>
            <person name="Schleper C."/>
            <person name="Guy L."/>
            <person name="Ettema T.J."/>
        </authorList>
    </citation>
    <scope>NUCLEOTIDE SEQUENCE</scope>
</reference>
<name>A0A0F9CA63_9ZZZZ</name>
<comment type="caution">
    <text evidence="1">The sequence shown here is derived from an EMBL/GenBank/DDBJ whole genome shotgun (WGS) entry which is preliminary data.</text>
</comment>